<organism evidence="2 3">
    <name type="scientific">Hebeloma cylindrosporum</name>
    <dbReference type="NCBI Taxonomy" id="76867"/>
    <lineage>
        <taxon>Eukaryota</taxon>
        <taxon>Fungi</taxon>
        <taxon>Dikarya</taxon>
        <taxon>Basidiomycota</taxon>
        <taxon>Agaricomycotina</taxon>
        <taxon>Agaricomycetes</taxon>
        <taxon>Agaricomycetidae</taxon>
        <taxon>Agaricales</taxon>
        <taxon>Agaricineae</taxon>
        <taxon>Hymenogastraceae</taxon>
        <taxon>Hebeloma</taxon>
    </lineage>
</organism>
<evidence type="ECO:0000313" key="3">
    <source>
        <dbReference type="Proteomes" id="UP000053424"/>
    </source>
</evidence>
<gene>
    <name evidence="2" type="ORF">M413DRAFT_25326</name>
</gene>
<evidence type="ECO:0000256" key="1">
    <source>
        <dbReference type="SAM" id="Phobius"/>
    </source>
</evidence>
<dbReference type="Proteomes" id="UP000053424">
    <property type="component" value="Unassembled WGS sequence"/>
</dbReference>
<dbReference type="EMBL" id="KN831773">
    <property type="protein sequence ID" value="KIM44926.1"/>
    <property type="molecule type" value="Genomic_DNA"/>
</dbReference>
<evidence type="ECO:0000313" key="2">
    <source>
        <dbReference type="EMBL" id="KIM44926.1"/>
    </source>
</evidence>
<proteinExistence type="predicted"/>
<dbReference type="HOGENOM" id="CLU_1816039_0_0_1"/>
<keyword evidence="1" id="KW-0812">Transmembrane</keyword>
<feature type="transmembrane region" description="Helical" evidence="1">
    <location>
        <begin position="60"/>
        <end position="80"/>
    </location>
</feature>
<name>A0A0C3CMB5_HEBCY</name>
<accession>A0A0C3CMB5</accession>
<keyword evidence="1" id="KW-0472">Membrane</keyword>
<reference evidence="3" key="2">
    <citation type="submission" date="2015-01" db="EMBL/GenBank/DDBJ databases">
        <title>Evolutionary Origins and Diversification of the Mycorrhizal Mutualists.</title>
        <authorList>
            <consortium name="DOE Joint Genome Institute"/>
            <consortium name="Mycorrhizal Genomics Consortium"/>
            <person name="Kohler A."/>
            <person name="Kuo A."/>
            <person name="Nagy L.G."/>
            <person name="Floudas D."/>
            <person name="Copeland A."/>
            <person name="Barry K.W."/>
            <person name="Cichocki N."/>
            <person name="Veneault-Fourrey C."/>
            <person name="LaButti K."/>
            <person name="Lindquist E.A."/>
            <person name="Lipzen A."/>
            <person name="Lundell T."/>
            <person name="Morin E."/>
            <person name="Murat C."/>
            <person name="Riley R."/>
            <person name="Ohm R."/>
            <person name="Sun H."/>
            <person name="Tunlid A."/>
            <person name="Henrissat B."/>
            <person name="Grigoriev I.V."/>
            <person name="Hibbett D.S."/>
            <person name="Martin F."/>
        </authorList>
    </citation>
    <scope>NUCLEOTIDE SEQUENCE [LARGE SCALE GENOMIC DNA]</scope>
    <source>
        <strain evidence="3">h7</strain>
    </source>
</reference>
<keyword evidence="3" id="KW-1185">Reference proteome</keyword>
<protein>
    <submittedName>
        <fullName evidence="2">Uncharacterized protein</fullName>
    </submittedName>
</protein>
<sequence length="142" mass="15986">MRAVYYEGVDWSLHHRHHNAPSTEKKEVILPSTVPKGALDAERQAAVEMLKAKYRSRPKFVLFLIIYLSIHFVYEGYKWIDAVGFGGDNSPHCAQADNLTPDRNANIWNELNEKVGTPAFETAINWLAGAVRVSSVNLSSFL</sequence>
<keyword evidence="1" id="KW-1133">Transmembrane helix</keyword>
<reference evidence="2 3" key="1">
    <citation type="submission" date="2014-04" db="EMBL/GenBank/DDBJ databases">
        <authorList>
            <consortium name="DOE Joint Genome Institute"/>
            <person name="Kuo A."/>
            <person name="Gay G."/>
            <person name="Dore J."/>
            <person name="Kohler A."/>
            <person name="Nagy L.G."/>
            <person name="Floudas D."/>
            <person name="Copeland A."/>
            <person name="Barry K.W."/>
            <person name="Cichocki N."/>
            <person name="Veneault-Fourrey C."/>
            <person name="LaButti K."/>
            <person name="Lindquist E.A."/>
            <person name="Lipzen A."/>
            <person name="Lundell T."/>
            <person name="Morin E."/>
            <person name="Murat C."/>
            <person name="Sun H."/>
            <person name="Tunlid A."/>
            <person name="Henrissat B."/>
            <person name="Grigoriev I.V."/>
            <person name="Hibbett D.S."/>
            <person name="Martin F."/>
            <person name="Nordberg H.P."/>
            <person name="Cantor M.N."/>
            <person name="Hua S.X."/>
        </authorList>
    </citation>
    <scope>NUCLEOTIDE SEQUENCE [LARGE SCALE GENOMIC DNA]</scope>
    <source>
        <strain evidence="3">h7</strain>
    </source>
</reference>
<dbReference type="AlphaFoldDB" id="A0A0C3CMB5"/>